<dbReference type="InterPro" id="IPR032675">
    <property type="entry name" value="LRR_dom_sf"/>
</dbReference>
<sequence>MWFPYIITNGEVDLFSSGALSERILDILRTSEIEFLDLTASLAEEDGLNFKARDMLHVFAKPNSFLFLSEINLNDVRLYDADLMHIHRLPRLGCLSLNNTGISNEGIFLLIPLKRCLVDLDIANNSLIDDDSISAILMLIKLQFIGLYGTAITMDGLRRIASHLKQTRRTMEVDVPEDCEEYIRNHARTELPQQYWLVPASPLISDPTEALRLSSQALEQNLAAFAEFDQELLCDGSKTNMVKRLQDILETRRNDLLVRELVWQDIR</sequence>
<organism evidence="1 2">
    <name type="scientific">Hermanssonia centrifuga</name>
    <dbReference type="NCBI Taxonomy" id="98765"/>
    <lineage>
        <taxon>Eukaryota</taxon>
        <taxon>Fungi</taxon>
        <taxon>Dikarya</taxon>
        <taxon>Basidiomycota</taxon>
        <taxon>Agaricomycotina</taxon>
        <taxon>Agaricomycetes</taxon>
        <taxon>Polyporales</taxon>
        <taxon>Meruliaceae</taxon>
        <taxon>Hermanssonia</taxon>
    </lineage>
</organism>
<evidence type="ECO:0000313" key="1">
    <source>
        <dbReference type="EMBL" id="PSS34015.1"/>
    </source>
</evidence>
<protein>
    <recommendedName>
        <fullName evidence="3">Leucine-rich repeat-containing protein</fullName>
    </recommendedName>
</protein>
<comment type="caution">
    <text evidence="1">The sequence shown here is derived from an EMBL/GenBank/DDBJ whole genome shotgun (WGS) entry which is preliminary data.</text>
</comment>
<dbReference type="Proteomes" id="UP000186601">
    <property type="component" value="Unassembled WGS sequence"/>
</dbReference>
<dbReference type="Gene3D" id="3.80.10.10">
    <property type="entry name" value="Ribonuclease Inhibitor"/>
    <property type="match status" value="1"/>
</dbReference>
<dbReference type="EMBL" id="MLYV02000162">
    <property type="protein sequence ID" value="PSS34015.1"/>
    <property type="molecule type" value="Genomic_DNA"/>
</dbReference>
<proteinExistence type="predicted"/>
<gene>
    <name evidence="1" type="ORF">PHLCEN_2v1919</name>
</gene>
<dbReference type="SUPFAM" id="SSF52047">
    <property type="entry name" value="RNI-like"/>
    <property type="match status" value="1"/>
</dbReference>
<evidence type="ECO:0008006" key="3">
    <source>
        <dbReference type="Google" id="ProtNLM"/>
    </source>
</evidence>
<accession>A0A2R6RVG9</accession>
<dbReference type="OrthoDB" id="120976at2759"/>
<evidence type="ECO:0000313" key="2">
    <source>
        <dbReference type="Proteomes" id="UP000186601"/>
    </source>
</evidence>
<keyword evidence="2" id="KW-1185">Reference proteome</keyword>
<dbReference type="STRING" id="98765.A0A2R6RVG9"/>
<dbReference type="AlphaFoldDB" id="A0A2R6RVG9"/>
<reference evidence="1 2" key="1">
    <citation type="submission" date="2018-02" db="EMBL/GenBank/DDBJ databases">
        <title>Genome sequence of the basidiomycete white-rot fungus Phlebia centrifuga.</title>
        <authorList>
            <person name="Granchi Z."/>
            <person name="Peng M."/>
            <person name="de Vries R.P."/>
            <person name="Hilden K."/>
            <person name="Makela M.R."/>
            <person name="Grigoriev I."/>
            <person name="Riley R."/>
        </authorList>
    </citation>
    <scope>NUCLEOTIDE SEQUENCE [LARGE SCALE GENOMIC DNA]</scope>
    <source>
        <strain evidence="1 2">FBCC195</strain>
    </source>
</reference>
<name>A0A2R6RVG9_9APHY</name>